<dbReference type="AlphaFoldDB" id="A0A0A9DTV1"/>
<reference evidence="1" key="2">
    <citation type="journal article" date="2015" name="Data Brief">
        <title>Shoot transcriptome of the giant reed, Arundo donax.</title>
        <authorList>
            <person name="Barrero R.A."/>
            <person name="Guerrero F.D."/>
            <person name="Moolhuijzen P."/>
            <person name="Goolsby J.A."/>
            <person name="Tidwell J."/>
            <person name="Bellgard S.E."/>
            <person name="Bellgard M.I."/>
        </authorList>
    </citation>
    <scope>NUCLEOTIDE SEQUENCE</scope>
    <source>
        <tissue evidence="1">Shoot tissue taken approximately 20 cm above the soil surface</tissue>
    </source>
</reference>
<reference evidence="1" key="1">
    <citation type="submission" date="2014-09" db="EMBL/GenBank/DDBJ databases">
        <authorList>
            <person name="Magalhaes I.L.F."/>
            <person name="Oliveira U."/>
            <person name="Santos F.R."/>
            <person name="Vidigal T.H.D.A."/>
            <person name="Brescovit A.D."/>
            <person name="Santos A.J."/>
        </authorList>
    </citation>
    <scope>NUCLEOTIDE SEQUENCE</scope>
    <source>
        <tissue evidence="1">Shoot tissue taken approximately 20 cm above the soil surface</tissue>
    </source>
</reference>
<sequence length="44" mass="4817">MNFTPAVMPLGDSVVAQVIGQVPLLVVPSVRYVTKVQLPFVRCF</sequence>
<organism evidence="1">
    <name type="scientific">Arundo donax</name>
    <name type="common">Giant reed</name>
    <name type="synonym">Donax arundinaceus</name>
    <dbReference type="NCBI Taxonomy" id="35708"/>
    <lineage>
        <taxon>Eukaryota</taxon>
        <taxon>Viridiplantae</taxon>
        <taxon>Streptophyta</taxon>
        <taxon>Embryophyta</taxon>
        <taxon>Tracheophyta</taxon>
        <taxon>Spermatophyta</taxon>
        <taxon>Magnoliopsida</taxon>
        <taxon>Liliopsida</taxon>
        <taxon>Poales</taxon>
        <taxon>Poaceae</taxon>
        <taxon>PACMAD clade</taxon>
        <taxon>Arundinoideae</taxon>
        <taxon>Arundineae</taxon>
        <taxon>Arundo</taxon>
    </lineage>
</organism>
<proteinExistence type="predicted"/>
<accession>A0A0A9DTV1</accession>
<evidence type="ECO:0000313" key="1">
    <source>
        <dbReference type="EMBL" id="JAD92009.1"/>
    </source>
</evidence>
<protein>
    <submittedName>
        <fullName evidence="1">Uncharacterized protein</fullName>
    </submittedName>
</protein>
<dbReference type="EMBL" id="GBRH01205886">
    <property type="protein sequence ID" value="JAD92009.1"/>
    <property type="molecule type" value="Transcribed_RNA"/>
</dbReference>
<name>A0A0A9DTV1_ARUDO</name>